<feature type="compositionally biased region" description="Pro residues" evidence="2">
    <location>
        <begin position="746"/>
        <end position="755"/>
    </location>
</feature>
<feature type="compositionally biased region" description="Low complexity" evidence="2">
    <location>
        <begin position="69"/>
        <end position="86"/>
    </location>
</feature>
<feature type="compositionally biased region" description="Polar residues" evidence="2">
    <location>
        <begin position="1122"/>
        <end position="1142"/>
    </location>
</feature>
<feature type="compositionally biased region" description="Polar residues" evidence="2">
    <location>
        <begin position="32"/>
        <end position="56"/>
    </location>
</feature>
<proteinExistence type="predicted"/>
<dbReference type="RefSeq" id="XP_001731149.1">
    <property type="nucleotide sequence ID" value="XM_001731097.1"/>
</dbReference>
<feature type="region of interest" description="Disordered" evidence="2">
    <location>
        <begin position="690"/>
        <end position="1701"/>
    </location>
</feature>
<feature type="compositionally biased region" description="Pro residues" evidence="2">
    <location>
        <begin position="1087"/>
        <end position="1096"/>
    </location>
</feature>
<comment type="caution">
    <text evidence="3">The sequence shown here is derived from an EMBL/GenBank/DDBJ whole genome shotgun (WGS) entry which is preliminary data.</text>
</comment>
<feature type="compositionally biased region" description="Polar residues" evidence="2">
    <location>
        <begin position="1239"/>
        <end position="1280"/>
    </location>
</feature>
<name>A8PX56_MALGO</name>
<feature type="compositionally biased region" description="Basic and acidic residues" evidence="2">
    <location>
        <begin position="906"/>
        <end position="928"/>
    </location>
</feature>
<feature type="compositionally biased region" description="Polar residues" evidence="2">
    <location>
        <begin position="998"/>
        <end position="1009"/>
    </location>
</feature>
<evidence type="ECO:0000256" key="1">
    <source>
        <dbReference type="ARBA" id="ARBA00022737"/>
    </source>
</evidence>
<feature type="region of interest" description="Disordered" evidence="2">
    <location>
        <begin position="1"/>
        <end position="254"/>
    </location>
</feature>
<keyword evidence="4" id="KW-1185">Reference proteome</keyword>
<reference evidence="3 4" key="1">
    <citation type="journal article" date="2007" name="Proc. Natl. Acad. Sci. U.S.A.">
        <title>Dandruff-associated Malassezia genomes reveal convergent and divergent virulence traits shared with plant and human fungal pathogens.</title>
        <authorList>
            <person name="Xu J."/>
            <person name="Saunders C.W."/>
            <person name="Hu P."/>
            <person name="Grant R.A."/>
            <person name="Boekhout T."/>
            <person name="Kuramae E.E."/>
            <person name="Kronstad J.W."/>
            <person name="Deangelis Y.M."/>
            <person name="Reeder N.L."/>
            <person name="Johnstone K.R."/>
            <person name="Leland M."/>
            <person name="Fieno A.M."/>
            <person name="Begley W.M."/>
            <person name="Sun Y."/>
            <person name="Lacey M.P."/>
            <person name="Chaudhary T."/>
            <person name="Keough T."/>
            <person name="Chu L."/>
            <person name="Sears R."/>
            <person name="Yuan B."/>
            <person name="Dawson T.L.Jr."/>
        </authorList>
    </citation>
    <scope>NUCLEOTIDE SEQUENCE [LARGE SCALE GENOMIC DNA]</scope>
    <source>
        <strain evidence="4">ATCC MYA-4612 / CBS 7966</strain>
    </source>
</reference>
<feature type="compositionally biased region" description="Basic residues" evidence="2">
    <location>
        <begin position="771"/>
        <end position="785"/>
    </location>
</feature>
<feature type="compositionally biased region" description="Low complexity" evidence="2">
    <location>
        <begin position="11"/>
        <end position="25"/>
    </location>
</feature>
<feature type="compositionally biased region" description="Low complexity" evidence="2">
    <location>
        <begin position="1010"/>
        <end position="1022"/>
    </location>
</feature>
<feature type="compositionally biased region" description="Polar residues" evidence="2">
    <location>
        <begin position="1023"/>
        <end position="1033"/>
    </location>
</feature>
<feature type="compositionally biased region" description="Polar residues" evidence="2">
    <location>
        <begin position="820"/>
        <end position="834"/>
    </location>
</feature>
<feature type="compositionally biased region" description="Low complexity" evidence="2">
    <location>
        <begin position="697"/>
        <end position="710"/>
    </location>
</feature>
<sequence>MGSRAPVHAEMSMSPTSPSQLSSVSKELPHTFQRSGLSSNGPAQQALTRVGSSQSPPAIKPVLSPTQAPSSNSLLPTTTPGSLSTLVRPNDGASGPNGQESFSNARPVLQPTSPTSVGPSVRPSLHQPLLPASSSSASAAHSTMISPLSQASPSNGKAPEGKTLTHTDLAPLNLKDLDDKSVSGTPNGSSLSPTPLPFLERLSTIQPQIPNPLANKDTETRKVPNGTFQSEGSSVDESQPLVNSPTGDDDRLLDHRHLQPGETVSLLSHKKTLDMYRENAKKTNDPQLNYELAIFMLDVSRSLEFSEQILSRGQDPAAEREHLAKEAVNLLRRLADRGHVESQYLVGDCFMNGYGLSKGRPDLGLAYSYFTQAGKRGHPDAAYRAGTCYEKGWGCRRDQAKAVQFYKMASSRKHPGAQYRLGTAELNGELGLKRSAREGVKWLKRSAENATPEFPHALHELALLHEKGIYNVLFVDYEYSCELLAQAVEMGYAPSAYKLGVNYEYGRMGCPQDSGLSIHMYNIAAQQNHKEACFALTAWYLVGAPGILPQSDTEAYLWAKRAAEQGLAKAEYACGYFSENGIGTARDLSEAKGWYQRAVEHGDSRASSRLNTLSGYTAKQVGSAPDESATRNQPKAIPVQPLSAPFPSAAPMSTMRTLGVLNYPTPKAMRETQAVQRDLHQQALVAAIEERDRSRSDLSSPQGGSFFGPGWQAGRLPNKPFSPSQPPKEGGKPMNLIAAGPRAGFPKPPTPPPPEPEPEPEPEPDAAQAGGKHRLKARVFRFGRKNKSDKGAELPEQAEGEVPASSSAPNVGIAADGPLSPTTTQEATLVQSDGSNPVSPTSPPPPGQLAITSKPEGELDNGNKPNGPSQALSLLPRPPGQRPGAPLQPETKPQETSQQGQAQSKKPNETEPKDVEPFIGEKPKEESSSKPGFSLFGLGKKNKNKGSEKSSAREDDSKANKESRLPPSDSSAVASPGLKGQQVGSDTTTSPKLEPQDASKTSAQQKSVNPSQSPQGLQPSGSTATWTQSNSSGPPVLAGFAPGRPPLRPQQGMPGHAKPGSPLEGPRQAMPGSLVPGHPSSEHKPVGPTPISPAHPPDQLGGPQHGTSHGNFSGPLPAAHQQGANAHSTSGPSLNGPQQSAGSIVALRPPNVPPSSSHAPNHTPSTRSLAETQPVVPVNATPVRPSSGPVVRGSYESTDDSRSVGNLQPNPIGSTGHPRPASNGRPGVPAGLVPARPSIGTSSGMQGTHNAGRLTSMNSRSSMPNPTMSGQPTASSTPTDVSHEQARMSMPNNMLQLRPVSPSRPPAALQPSTQTPQRPGNPSVLTASGQPHVLRSPGPQSPSSPTPTHQEPGHRPLIRPQQARPSPGSPPPSMMPGRPPVGPGGPVSPQAGPRQQQPLSQNQGVMPTRPNFPPHPNMAGLNGQSSPRGTPQPHLHPGRIPPSSSHSYVRPPSAMPPPSMQPGSASPPGRMPAQLHSGRPMNVQSRGLGENQPISMQALMPGQSYSGGNPSIPPGMSSQQAGRPSAQMGRPPTAIMPPNQLPGRPIPPNSAPGMNPSFPNHPGTLNPTRPSMPSAVAPGMQSGHMVPGQVRPGVPGLPQSGGPPASHNARPWAMSSPVRPVENNTIRPSGPGSPPHGTGAARSMLGSPNSVGTDIDKFEDAPSAEIAQGPPGAGGGMSSPIKPDPNMAGDKNARRKFLGII</sequence>
<dbReference type="InterPro" id="IPR011990">
    <property type="entry name" value="TPR-like_helical_dom_sf"/>
</dbReference>
<feature type="compositionally biased region" description="Polar residues" evidence="2">
    <location>
        <begin position="96"/>
        <end position="118"/>
    </location>
</feature>
<feature type="compositionally biased region" description="Polar residues" evidence="2">
    <location>
        <begin position="863"/>
        <end position="872"/>
    </location>
</feature>
<dbReference type="OMA" id="GAPERAY"/>
<feature type="compositionally biased region" description="Polar residues" evidence="2">
    <location>
        <begin position="143"/>
        <end position="155"/>
    </location>
</feature>
<protein>
    <submittedName>
        <fullName evidence="3">Uncharacterized protein</fullName>
    </submittedName>
</protein>
<dbReference type="EMBL" id="AAYY01000004">
    <property type="protein sequence ID" value="EDP43935.1"/>
    <property type="molecule type" value="Genomic_DNA"/>
</dbReference>
<dbReference type="Pfam" id="PF08238">
    <property type="entry name" value="Sel1"/>
    <property type="match status" value="7"/>
</dbReference>
<feature type="compositionally biased region" description="Polar residues" evidence="2">
    <location>
        <begin position="1154"/>
        <end position="1171"/>
    </location>
</feature>
<feature type="compositionally biased region" description="Polar residues" evidence="2">
    <location>
        <begin position="1310"/>
        <end position="1329"/>
    </location>
</feature>
<keyword evidence="1" id="KW-0677">Repeat</keyword>
<dbReference type="GeneID" id="5855456"/>
<feature type="compositionally biased region" description="Polar residues" evidence="2">
    <location>
        <begin position="1394"/>
        <end position="1405"/>
    </location>
</feature>
<dbReference type="STRING" id="425265.A8PX56"/>
<dbReference type="VEuPathDB" id="FungiDB:MGL_1332"/>
<dbReference type="InterPro" id="IPR051726">
    <property type="entry name" value="Chitin_Synth_Reg"/>
</dbReference>
<dbReference type="KEGG" id="mgl:MGL_1332"/>
<dbReference type="PANTHER" id="PTHR46430">
    <property type="entry name" value="PROTEIN SKT5-RELATED"/>
    <property type="match status" value="1"/>
</dbReference>
<feature type="compositionally biased region" description="Polar residues" evidence="2">
    <location>
        <begin position="226"/>
        <end position="246"/>
    </location>
</feature>
<dbReference type="PANTHER" id="PTHR46430:SF1">
    <property type="entry name" value="CHITIN SYNTHASE REGULATOR SKT5-RELATED"/>
    <property type="match status" value="1"/>
</dbReference>
<dbReference type="Gene3D" id="1.25.40.10">
    <property type="entry name" value="Tetratricopeptide repeat domain"/>
    <property type="match status" value="1"/>
</dbReference>
<organism evidence="3 4">
    <name type="scientific">Malassezia globosa (strain ATCC MYA-4612 / CBS 7966)</name>
    <name type="common">Dandruff-associated fungus</name>
    <dbReference type="NCBI Taxonomy" id="425265"/>
    <lineage>
        <taxon>Eukaryota</taxon>
        <taxon>Fungi</taxon>
        <taxon>Dikarya</taxon>
        <taxon>Basidiomycota</taxon>
        <taxon>Ustilaginomycotina</taxon>
        <taxon>Malasseziomycetes</taxon>
        <taxon>Malasseziales</taxon>
        <taxon>Malasseziaceae</taxon>
        <taxon>Malassezia</taxon>
    </lineage>
</organism>
<feature type="compositionally biased region" description="Polar residues" evidence="2">
    <location>
        <begin position="1203"/>
        <end position="1213"/>
    </location>
</feature>
<feature type="compositionally biased region" description="Basic and acidic residues" evidence="2">
    <location>
        <begin position="945"/>
        <end position="964"/>
    </location>
</feature>
<feature type="compositionally biased region" description="Low complexity" evidence="2">
    <location>
        <begin position="123"/>
        <end position="142"/>
    </location>
</feature>
<feature type="compositionally biased region" description="Pro residues" evidence="2">
    <location>
        <begin position="1367"/>
        <end position="1383"/>
    </location>
</feature>
<evidence type="ECO:0000313" key="4">
    <source>
        <dbReference type="Proteomes" id="UP000008837"/>
    </source>
</evidence>
<dbReference type="OrthoDB" id="272077at2759"/>
<dbReference type="InterPro" id="IPR006597">
    <property type="entry name" value="Sel1-like"/>
</dbReference>
<feature type="compositionally biased region" description="Polar residues" evidence="2">
    <location>
        <begin position="982"/>
        <end position="991"/>
    </location>
</feature>
<evidence type="ECO:0000256" key="2">
    <source>
        <dbReference type="SAM" id="MobiDB-lite"/>
    </source>
</evidence>
<gene>
    <name evidence="3" type="ORF">MGL_1332</name>
</gene>
<dbReference type="Proteomes" id="UP000008837">
    <property type="component" value="Unassembled WGS sequence"/>
</dbReference>
<feature type="region of interest" description="Disordered" evidence="2">
    <location>
        <begin position="620"/>
        <end position="644"/>
    </location>
</feature>
<feature type="compositionally biased region" description="Polar residues" evidence="2">
    <location>
        <begin position="894"/>
        <end position="905"/>
    </location>
</feature>
<dbReference type="SMART" id="SM00671">
    <property type="entry name" value="SEL1"/>
    <property type="match status" value="7"/>
</dbReference>
<accession>A8PX56</accession>
<feature type="compositionally biased region" description="Polar residues" evidence="2">
    <location>
        <begin position="182"/>
        <end position="193"/>
    </location>
</feature>
<dbReference type="SUPFAM" id="SSF81901">
    <property type="entry name" value="HCP-like"/>
    <property type="match status" value="1"/>
</dbReference>
<evidence type="ECO:0000313" key="3">
    <source>
        <dbReference type="EMBL" id="EDP43935.1"/>
    </source>
</evidence>
<dbReference type="InParanoid" id="A8PX56"/>